<comment type="catalytic activity">
    <reaction evidence="10">
        <text>L-histidinol phosphate + H2O = L-histidinol + phosphate</text>
        <dbReference type="Rhea" id="RHEA:14465"/>
        <dbReference type="ChEBI" id="CHEBI:15377"/>
        <dbReference type="ChEBI" id="CHEBI:43474"/>
        <dbReference type="ChEBI" id="CHEBI:57699"/>
        <dbReference type="ChEBI" id="CHEBI:57980"/>
        <dbReference type="EC" id="3.1.3.15"/>
    </reaction>
</comment>
<dbReference type="GO" id="GO:0008934">
    <property type="term" value="F:inositol monophosphate 1-phosphatase activity"/>
    <property type="evidence" value="ECO:0007669"/>
    <property type="project" value="TreeGrafter"/>
</dbReference>
<evidence type="ECO:0000256" key="4">
    <source>
        <dbReference type="ARBA" id="ARBA00013085"/>
    </source>
</evidence>
<proteinExistence type="inferred from homology"/>
<evidence type="ECO:0000256" key="3">
    <source>
        <dbReference type="ARBA" id="ARBA00009759"/>
    </source>
</evidence>
<comment type="cofactor">
    <cofactor evidence="1 12">
        <name>Mg(2+)</name>
        <dbReference type="ChEBI" id="CHEBI:18420"/>
    </cofactor>
</comment>
<dbReference type="Pfam" id="PF00459">
    <property type="entry name" value="Inositol_P"/>
    <property type="match status" value="1"/>
</dbReference>
<dbReference type="InterPro" id="IPR011809">
    <property type="entry name" value="His_9_proposed"/>
</dbReference>
<dbReference type="NCBIfam" id="TIGR02067">
    <property type="entry name" value="his_9_HisN"/>
    <property type="match status" value="1"/>
</dbReference>
<sequence>MSNDLPQLLAFAHHLAWQAGKITLRYFQSGVAVEQKADASPVTIADREAEAFLRTTIMAHYPDHAILGEEEGLSGGTAATYRWILDPIDGTKTFVRGVPLYGVMIGLLREGEPVLGVVNMPALGEIVYAAQGHGCWWNGRPCRVSNVASLRESLVVATIAHGYERYGKQAAFERIMAAAGLFRTWGDCYGHLLVATGRAEVALDPIMSIWDAAALLPILREAGGTFTDWQGVTTIEHEEGISTNGLVQDELLELIIHGQ</sequence>
<gene>
    <name evidence="13" type="primary">hisN</name>
    <name evidence="13" type="ORF">EI684_23285</name>
</gene>
<dbReference type="EC" id="3.1.3.15" evidence="4 11"/>
<dbReference type="GO" id="GO:0000105">
    <property type="term" value="P:L-histidine biosynthetic process"/>
    <property type="evidence" value="ECO:0007669"/>
    <property type="project" value="UniProtKB-UniRule"/>
</dbReference>
<dbReference type="FunFam" id="3.30.540.10:FF:000003">
    <property type="entry name" value="Inositol-1-monophosphatase"/>
    <property type="match status" value="1"/>
</dbReference>
<evidence type="ECO:0000256" key="1">
    <source>
        <dbReference type="ARBA" id="ARBA00001946"/>
    </source>
</evidence>
<evidence type="ECO:0000256" key="5">
    <source>
        <dbReference type="ARBA" id="ARBA00022605"/>
    </source>
</evidence>
<dbReference type="SUPFAM" id="SSF56655">
    <property type="entry name" value="Carbohydrate phosphatase"/>
    <property type="match status" value="1"/>
</dbReference>
<dbReference type="GO" id="GO:0046872">
    <property type="term" value="F:metal ion binding"/>
    <property type="evidence" value="ECO:0007669"/>
    <property type="project" value="UniProtKB-KW"/>
</dbReference>
<dbReference type="AlphaFoldDB" id="A0A426TQ79"/>
<dbReference type="InterPro" id="IPR000760">
    <property type="entry name" value="Inositol_monophosphatase-like"/>
</dbReference>
<feature type="binding site" evidence="12">
    <location>
        <position position="211"/>
    </location>
    <ligand>
        <name>Mg(2+)</name>
        <dbReference type="ChEBI" id="CHEBI:18420"/>
        <label>1</label>
        <note>catalytic</note>
    </ligand>
</feature>
<dbReference type="Proteomes" id="UP000280307">
    <property type="component" value="Unassembled WGS sequence"/>
</dbReference>
<comment type="caution">
    <text evidence="13">The sequence shown here is derived from an EMBL/GenBank/DDBJ whole genome shotgun (WGS) entry which is preliminary data.</text>
</comment>
<dbReference type="PROSITE" id="PS00629">
    <property type="entry name" value="IMP_1"/>
    <property type="match status" value="1"/>
</dbReference>
<protein>
    <recommendedName>
        <fullName evidence="4 11">Histidinol-phosphatase</fullName>
        <ecNumber evidence="4 11">3.1.3.15</ecNumber>
    </recommendedName>
</protein>
<name>A0A426TQ79_9CHLR</name>
<feature type="binding site" evidence="12">
    <location>
        <position position="86"/>
    </location>
    <ligand>
        <name>Mg(2+)</name>
        <dbReference type="ChEBI" id="CHEBI:18420"/>
        <label>1</label>
        <note>catalytic</note>
    </ligand>
</feature>
<evidence type="ECO:0000256" key="7">
    <source>
        <dbReference type="ARBA" id="ARBA00022801"/>
    </source>
</evidence>
<evidence type="ECO:0000256" key="8">
    <source>
        <dbReference type="ARBA" id="ARBA00022842"/>
    </source>
</evidence>
<keyword evidence="9" id="KW-0368">Histidine biosynthesis</keyword>
<reference evidence="13 14" key="1">
    <citation type="submission" date="2018-12" db="EMBL/GenBank/DDBJ databases">
        <title>Genome Sequence of Candidatus Viridilinea halotolerans isolated from saline sulfide-rich spring.</title>
        <authorList>
            <person name="Grouzdev D.S."/>
            <person name="Burganskaya E.I."/>
            <person name="Krutkina M.S."/>
            <person name="Sukhacheva M.V."/>
            <person name="Gorlenko V.M."/>
        </authorList>
    </citation>
    <scope>NUCLEOTIDE SEQUENCE [LARGE SCALE GENOMIC DNA]</scope>
    <source>
        <strain evidence="13">Chok-6</strain>
    </source>
</reference>
<dbReference type="PRINTS" id="PR00377">
    <property type="entry name" value="IMPHPHTASES"/>
</dbReference>
<evidence type="ECO:0000256" key="6">
    <source>
        <dbReference type="ARBA" id="ARBA00022723"/>
    </source>
</evidence>
<comment type="similarity">
    <text evidence="3">Belongs to the inositol monophosphatase superfamily.</text>
</comment>
<evidence type="ECO:0000256" key="10">
    <source>
        <dbReference type="ARBA" id="ARBA00049158"/>
    </source>
</evidence>
<evidence type="ECO:0000256" key="11">
    <source>
        <dbReference type="NCBIfam" id="TIGR02067"/>
    </source>
</evidence>
<feature type="binding site" evidence="12">
    <location>
        <position position="88"/>
    </location>
    <ligand>
        <name>Mg(2+)</name>
        <dbReference type="ChEBI" id="CHEBI:18420"/>
        <label>1</label>
        <note>catalytic</note>
    </ligand>
</feature>
<feature type="binding site" evidence="12">
    <location>
        <position position="69"/>
    </location>
    <ligand>
        <name>Mg(2+)</name>
        <dbReference type="ChEBI" id="CHEBI:18420"/>
        <label>1</label>
        <note>catalytic</note>
    </ligand>
</feature>
<dbReference type="PANTHER" id="PTHR20854">
    <property type="entry name" value="INOSITOL MONOPHOSPHATASE"/>
    <property type="match status" value="1"/>
</dbReference>
<dbReference type="GO" id="GO:0006020">
    <property type="term" value="P:inositol metabolic process"/>
    <property type="evidence" value="ECO:0007669"/>
    <property type="project" value="TreeGrafter"/>
</dbReference>
<evidence type="ECO:0000313" key="14">
    <source>
        <dbReference type="Proteomes" id="UP000280307"/>
    </source>
</evidence>
<accession>A0A426TQ79</accession>
<evidence type="ECO:0000256" key="12">
    <source>
        <dbReference type="PIRSR" id="PIRSR600760-2"/>
    </source>
</evidence>
<evidence type="ECO:0000313" key="13">
    <source>
        <dbReference type="EMBL" id="RRR65366.1"/>
    </source>
</evidence>
<comment type="pathway">
    <text evidence="2">Amino-acid biosynthesis; L-histidine biosynthesis; L-histidine from 5-phospho-alpha-D-ribose 1-diphosphate: step 8/9.</text>
</comment>
<keyword evidence="8 12" id="KW-0460">Magnesium</keyword>
<dbReference type="EMBL" id="RSAS01000960">
    <property type="protein sequence ID" value="RRR65366.1"/>
    <property type="molecule type" value="Genomic_DNA"/>
</dbReference>
<dbReference type="Gene3D" id="3.40.190.80">
    <property type="match status" value="1"/>
</dbReference>
<feature type="binding site" evidence="12">
    <location>
        <position position="89"/>
    </location>
    <ligand>
        <name>Mg(2+)</name>
        <dbReference type="ChEBI" id="CHEBI:18420"/>
        <label>1</label>
        <note>catalytic</note>
    </ligand>
</feature>
<dbReference type="GO" id="GO:0004401">
    <property type="term" value="F:histidinol-phosphatase activity"/>
    <property type="evidence" value="ECO:0007669"/>
    <property type="project" value="UniProtKB-UniRule"/>
</dbReference>
<dbReference type="CDD" id="cd01641">
    <property type="entry name" value="Bacterial_IMPase_like_1"/>
    <property type="match status" value="1"/>
</dbReference>
<dbReference type="UniPathway" id="UPA00031">
    <property type="reaction ID" value="UER00013"/>
</dbReference>
<keyword evidence="6 12" id="KW-0479">Metal-binding</keyword>
<dbReference type="GO" id="GO:0007165">
    <property type="term" value="P:signal transduction"/>
    <property type="evidence" value="ECO:0007669"/>
    <property type="project" value="TreeGrafter"/>
</dbReference>
<dbReference type="InterPro" id="IPR020583">
    <property type="entry name" value="Inositol_monoP_metal-BS"/>
</dbReference>
<keyword evidence="7 13" id="KW-0378">Hydrolase</keyword>
<evidence type="ECO:0000256" key="9">
    <source>
        <dbReference type="ARBA" id="ARBA00023102"/>
    </source>
</evidence>
<keyword evidence="5" id="KW-0028">Amino-acid biosynthesis</keyword>
<dbReference type="Gene3D" id="3.30.540.10">
    <property type="entry name" value="Fructose-1,6-Bisphosphatase, subunit A, domain 1"/>
    <property type="match status" value="1"/>
</dbReference>
<evidence type="ECO:0000256" key="2">
    <source>
        <dbReference type="ARBA" id="ARBA00004970"/>
    </source>
</evidence>
<dbReference type="PANTHER" id="PTHR20854:SF4">
    <property type="entry name" value="INOSITOL-1-MONOPHOSPHATASE-RELATED"/>
    <property type="match status" value="1"/>
</dbReference>
<organism evidence="13 14">
    <name type="scientific">Candidatus Viridilinea halotolerans</name>
    <dbReference type="NCBI Taxonomy" id="2491704"/>
    <lineage>
        <taxon>Bacteria</taxon>
        <taxon>Bacillati</taxon>
        <taxon>Chloroflexota</taxon>
        <taxon>Chloroflexia</taxon>
        <taxon>Chloroflexales</taxon>
        <taxon>Chloroflexineae</taxon>
        <taxon>Oscillochloridaceae</taxon>
        <taxon>Candidatus Viridilinea</taxon>
    </lineage>
</organism>